<organism evidence="3 4">
    <name type="scientific">Streptomyces roseochromogenus subsp. oscitans DS 12.976</name>
    <dbReference type="NCBI Taxonomy" id="1352936"/>
    <lineage>
        <taxon>Bacteria</taxon>
        <taxon>Bacillati</taxon>
        <taxon>Actinomycetota</taxon>
        <taxon>Actinomycetes</taxon>
        <taxon>Kitasatosporales</taxon>
        <taxon>Streptomycetaceae</taxon>
        <taxon>Streptomyces</taxon>
    </lineage>
</organism>
<dbReference type="GO" id="GO:0000062">
    <property type="term" value="F:fatty-acyl-CoA binding"/>
    <property type="evidence" value="ECO:0007669"/>
    <property type="project" value="InterPro"/>
</dbReference>
<dbReference type="GO" id="GO:0006631">
    <property type="term" value="P:fatty acid metabolic process"/>
    <property type="evidence" value="ECO:0007669"/>
    <property type="project" value="TreeGrafter"/>
</dbReference>
<dbReference type="PRINTS" id="PR00689">
    <property type="entry name" value="ACOABINDINGP"/>
</dbReference>
<dbReference type="RefSeq" id="WP_023544486.1">
    <property type="nucleotide sequence ID" value="NZ_CM002285.1"/>
</dbReference>
<protein>
    <recommendedName>
        <fullName evidence="2">ACB domain-containing protein</fullName>
    </recommendedName>
</protein>
<dbReference type="SUPFAM" id="SSF47027">
    <property type="entry name" value="Acyl-CoA binding protein"/>
    <property type="match status" value="1"/>
</dbReference>
<proteinExistence type="predicted"/>
<dbReference type="InterPro" id="IPR014352">
    <property type="entry name" value="FERM/acyl-CoA-bd_prot_sf"/>
</dbReference>
<feature type="domain" description="ACB" evidence="2">
    <location>
        <begin position="1"/>
        <end position="92"/>
    </location>
</feature>
<dbReference type="PANTHER" id="PTHR23310">
    <property type="entry name" value="ACYL-COA-BINDING PROTEIN, ACBP"/>
    <property type="match status" value="1"/>
</dbReference>
<dbReference type="AlphaFoldDB" id="V6L5C8"/>
<comment type="caution">
    <text evidence="3">The sequence shown here is derived from an EMBL/GenBank/DDBJ whole genome shotgun (WGS) entry which is preliminary data.</text>
</comment>
<evidence type="ECO:0000313" key="3">
    <source>
        <dbReference type="EMBL" id="EST36429.1"/>
    </source>
</evidence>
<gene>
    <name evidence="3" type="ORF">M878_02275</name>
</gene>
<dbReference type="EMBL" id="AWQX01000010">
    <property type="protein sequence ID" value="EST36429.1"/>
    <property type="molecule type" value="Genomic_DNA"/>
</dbReference>
<dbReference type="InterPro" id="IPR000582">
    <property type="entry name" value="Acyl-CoA-binding_protein"/>
</dbReference>
<accession>V6L5C8</accession>
<keyword evidence="4" id="KW-1185">Reference proteome</keyword>
<sequence>MSDATSTGNEEFVTLGEKIKQLTSKPDNDTLLALYAHYKQATKGDNDTDAPGMFDLTGKAKWNAWNELRGMSKEQAQERYIQIAKATISSHS</sequence>
<dbReference type="OrthoDB" id="5625302at2"/>
<dbReference type="HOGENOM" id="CLU_118853_4_1_11"/>
<evidence type="ECO:0000313" key="4">
    <source>
        <dbReference type="Proteomes" id="UP000017984"/>
    </source>
</evidence>
<dbReference type="InterPro" id="IPR035984">
    <property type="entry name" value="Acyl-CoA-binding_sf"/>
</dbReference>
<dbReference type="STRING" id="1352936.M878_02275"/>
<dbReference type="PATRIC" id="fig|1352936.5.peg.501"/>
<evidence type="ECO:0000259" key="2">
    <source>
        <dbReference type="PROSITE" id="PS51228"/>
    </source>
</evidence>
<dbReference type="Gene3D" id="1.20.80.10">
    <property type="match status" value="1"/>
</dbReference>
<reference evidence="3 4" key="1">
    <citation type="journal article" date="2014" name="Genome Announc.">
        <title>Draft Genome Sequence of Streptomyces roseochromogenes subsp. oscitans DS 12.976, Producer of the Aminocoumarin Antibiotic Clorobiocin.</title>
        <authorList>
            <person name="Ruckert C."/>
            <person name="Kalinowski J."/>
            <person name="Heide L."/>
            <person name="Apel A.K."/>
        </authorList>
    </citation>
    <scope>NUCLEOTIDE SEQUENCE [LARGE SCALE GENOMIC DNA]</scope>
    <source>
        <strain evidence="3 4">DS 12.976</strain>
    </source>
</reference>
<name>V6L5C8_STRRC</name>
<keyword evidence="1" id="KW-0446">Lipid-binding</keyword>
<dbReference type="PROSITE" id="PS51228">
    <property type="entry name" value="ACB_2"/>
    <property type="match status" value="1"/>
</dbReference>
<dbReference type="Pfam" id="PF00887">
    <property type="entry name" value="ACBP"/>
    <property type="match status" value="1"/>
</dbReference>
<evidence type="ECO:0000256" key="1">
    <source>
        <dbReference type="ARBA" id="ARBA00023121"/>
    </source>
</evidence>
<dbReference type="PANTHER" id="PTHR23310:SF62">
    <property type="entry name" value="ACYL-COA BINDING PROTEIN 1, ISOFORM A"/>
    <property type="match status" value="1"/>
</dbReference>
<dbReference type="Proteomes" id="UP000017984">
    <property type="component" value="Chromosome"/>
</dbReference>